<protein>
    <submittedName>
        <fullName evidence="2">Uncharacterized protein</fullName>
    </submittedName>
</protein>
<name>A0ABN9S184_9DINO</name>
<accession>A0ABN9S184</accession>
<comment type="caution">
    <text evidence="2">The sequence shown here is derived from an EMBL/GenBank/DDBJ whole genome shotgun (WGS) entry which is preliminary data.</text>
</comment>
<sequence>MKGLAAPMRPWTMTRGSMARRAPHAEMAAWQITATCRPRDCDGGQIGSRVTVPRVSDRVAGAGMMTAGEVMVKAVTFELAGCGVDLDPQAASAQRSNYNPGRARCFPLAVAGKAG</sequence>
<evidence type="ECO:0000313" key="3">
    <source>
        <dbReference type="Proteomes" id="UP001189429"/>
    </source>
</evidence>
<gene>
    <name evidence="2" type="ORF">PCOR1329_LOCUS25440</name>
</gene>
<organism evidence="2 3">
    <name type="scientific">Prorocentrum cordatum</name>
    <dbReference type="NCBI Taxonomy" id="2364126"/>
    <lineage>
        <taxon>Eukaryota</taxon>
        <taxon>Sar</taxon>
        <taxon>Alveolata</taxon>
        <taxon>Dinophyceae</taxon>
        <taxon>Prorocentrales</taxon>
        <taxon>Prorocentraceae</taxon>
        <taxon>Prorocentrum</taxon>
    </lineage>
</organism>
<feature type="region of interest" description="Disordered" evidence="1">
    <location>
        <begin position="1"/>
        <end position="20"/>
    </location>
</feature>
<keyword evidence="3" id="KW-1185">Reference proteome</keyword>
<evidence type="ECO:0000256" key="1">
    <source>
        <dbReference type="SAM" id="MobiDB-lite"/>
    </source>
</evidence>
<dbReference type="EMBL" id="CAUYUJ010008890">
    <property type="protein sequence ID" value="CAK0825274.1"/>
    <property type="molecule type" value="Genomic_DNA"/>
</dbReference>
<dbReference type="Proteomes" id="UP001189429">
    <property type="component" value="Unassembled WGS sequence"/>
</dbReference>
<evidence type="ECO:0000313" key="2">
    <source>
        <dbReference type="EMBL" id="CAK0825274.1"/>
    </source>
</evidence>
<reference evidence="2" key="1">
    <citation type="submission" date="2023-10" db="EMBL/GenBank/DDBJ databases">
        <authorList>
            <person name="Chen Y."/>
            <person name="Shah S."/>
            <person name="Dougan E. K."/>
            <person name="Thang M."/>
            <person name="Chan C."/>
        </authorList>
    </citation>
    <scope>NUCLEOTIDE SEQUENCE [LARGE SCALE GENOMIC DNA]</scope>
</reference>
<proteinExistence type="predicted"/>